<proteinExistence type="predicted"/>
<protein>
    <submittedName>
        <fullName evidence="1">Uncharacterized protein</fullName>
    </submittedName>
</protein>
<sequence>MGNRTAVLLSDTQLKEFSKPSIVNKVEPRVQKLRTQKPKHSYIKENTNIGKEITSRSATFTNKPDISAQSEKSETLIEQITEKGDIFSVTFSWGKWKRTLSIEDRSTRKTKI</sequence>
<evidence type="ECO:0000313" key="2">
    <source>
        <dbReference type="Proteomes" id="UP000886998"/>
    </source>
</evidence>
<dbReference type="AlphaFoldDB" id="A0A8X6XFV7"/>
<dbReference type="EMBL" id="BMAV01008262">
    <property type="protein sequence ID" value="GFY51704.1"/>
    <property type="molecule type" value="Genomic_DNA"/>
</dbReference>
<dbReference type="Proteomes" id="UP000886998">
    <property type="component" value="Unassembled WGS sequence"/>
</dbReference>
<reference evidence="1" key="1">
    <citation type="submission" date="2020-08" db="EMBL/GenBank/DDBJ databases">
        <title>Multicomponent nature underlies the extraordinary mechanical properties of spider dragline silk.</title>
        <authorList>
            <person name="Kono N."/>
            <person name="Nakamura H."/>
            <person name="Mori M."/>
            <person name="Yoshida Y."/>
            <person name="Ohtoshi R."/>
            <person name="Malay A.D."/>
            <person name="Moran D.A.P."/>
            <person name="Tomita M."/>
            <person name="Numata K."/>
            <person name="Arakawa K."/>
        </authorList>
    </citation>
    <scope>NUCLEOTIDE SEQUENCE</scope>
</reference>
<accession>A0A8X6XFV7</accession>
<keyword evidence="2" id="KW-1185">Reference proteome</keyword>
<organism evidence="1 2">
    <name type="scientific">Trichonephila inaurata madagascariensis</name>
    <dbReference type="NCBI Taxonomy" id="2747483"/>
    <lineage>
        <taxon>Eukaryota</taxon>
        <taxon>Metazoa</taxon>
        <taxon>Ecdysozoa</taxon>
        <taxon>Arthropoda</taxon>
        <taxon>Chelicerata</taxon>
        <taxon>Arachnida</taxon>
        <taxon>Araneae</taxon>
        <taxon>Araneomorphae</taxon>
        <taxon>Entelegynae</taxon>
        <taxon>Araneoidea</taxon>
        <taxon>Nephilidae</taxon>
        <taxon>Trichonephila</taxon>
        <taxon>Trichonephila inaurata</taxon>
    </lineage>
</organism>
<evidence type="ECO:0000313" key="1">
    <source>
        <dbReference type="EMBL" id="GFY51704.1"/>
    </source>
</evidence>
<gene>
    <name evidence="1" type="ORF">TNIN_425061</name>
</gene>
<name>A0A8X6XFV7_9ARAC</name>
<comment type="caution">
    <text evidence="1">The sequence shown here is derived from an EMBL/GenBank/DDBJ whole genome shotgun (WGS) entry which is preliminary data.</text>
</comment>